<sequence>MVFAKKKKNPRPTMAH</sequence>
<dbReference type="RefSeq" id="XP_045098726.1">
    <property type="nucleotide sequence ID" value="XM_045242994.1"/>
</dbReference>
<reference evidence="1 2" key="1">
    <citation type="journal article" date="2003" name="PLoS Biol.">
        <title>The genome sequence of Caenorhabditis briggsae: a platform for comparative genomics.</title>
        <authorList>
            <person name="Stein L.D."/>
            <person name="Bao Z."/>
            <person name="Blasiar D."/>
            <person name="Blumenthal T."/>
            <person name="Brent M.R."/>
            <person name="Chen N."/>
            <person name="Chinwalla A."/>
            <person name="Clarke L."/>
            <person name="Clee C."/>
            <person name="Coghlan A."/>
            <person name="Coulson A."/>
            <person name="D'Eustachio P."/>
            <person name="Fitch D.H."/>
            <person name="Fulton L.A."/>
            <person name="Fulton R.E."/>
            <person name="Griffiths-Jones S."/>
            <person name="Harris T.W."/>
            <person name="Hillier L.W."/>
            <person name="Kamath R."/>
            <person name="Kuwabara P.E."/>
            <person name="Mardis E.R."/>
            <person name="Marra M.A."/>
            <person name="Miner T.L."/>
            <person name="Minx P."/>
            <person name="Mullikin J.C."/>
            <person name="Plumb R.W."/>
            <person name="Rogers J."/>
            <person name="Schein J.E."/>
            <person name="Sohrmann M."/>
            <person name="Spieth J."/>
            <person name="Stajich J.E."/>
            <person name="Wei C."/>
            <person name="Willey D."/>
            <person name="Wilson R.K."/>
            <person name="Durbin R."/>
            <person name="Waterston R.H."/>
        </authorList>
    </citation>
    <scope>NUCLEOTIDE SEQUENCE [LARGE SCALE GENOMIC DNA]</scope>
    <source>
        <strain evidence="1 2">AF16</strain>
    </source>
</reference>
<protein>
    <submittedName>
        <fullName evidence="1">Protein CBG25716</fullName>
    </submittedName>
</protein>
<dbReference type="EMBL" id="HE600965">
    <property type="protein sequence ID" value="CAR99159.1"/>
    <property type="molecule type" value="Genomic_DNA"/>
</dbReference>
<keyword evidence="2" id="KW-1185">Reference proteome</keyword>
<reference evidence="1 2" key="2">
    <citation type="journal article" date="2011" name="PLoS Genet.">
        <title>Caenorhabditis briggsae recombinant inbred line genotypes reveal inter-strain incompatibility and the evolution of recombination.</title>
        <authorList>
            <person name="Ross J.A."/>
            <person name="Koboldt D.C."/>
            <person name="Staisch J.E."/>
            <person name="Chamberlin H.M."/>
            <person name="Gupta B.P."/>
            <person name="Miller R.D."/>
            <person name="Baird S.E."/>
            <person name="Haag E.S."/>
        </authorList>
    </citation>
    <scope>NUCLEOTIDE SEQUENCE [LARGE SCALE GENOMIC DNA]</scope>
    <source>
        <strain evidence="1 2">AF16</strain>
    </source>
</reference>
<accession>B6IGX9</accession>
<name>B6IGX9_CAEBR</name>
<evidence type="ECO:0000313" key="2">
    <source>
        <dbReference type="Proteomes" id="UP000008549"/>
    </source>
</evidence>
<gene>
    <name evidence="1" type="ORF">CBG25716</name>
    <name evidence="1" type="ORF">CBG_25716</name>
</gene>
<dbReference type="GeneID" id="68917198"/>
<proteinExistence type="predicted"/>
<dbReference type="AlphaFoldDB" id="B6IGX9"/>
<dbReference type="Proteomes" id="UP000008549">
    <property type="component" value="Unassembled WGS sequence"/>
</dbReference>
<evidence type="ECO:0000313" key="1">
    <source>
        <dbReference type="EMBL" id="CAR99159.1"/>
    </source>
</evidence>
<organism evidence="1 2">
    <name type="scientific">Caenorhabditis briggsae</name>
    <dbReference type="NCBI Taxonomy" id="6238"/>
    <lineage>
        <taxon>Eukaryota</taxon>
        <taxon>Metazoa</taxon>
        <taxon>Ecdysozoa</taxon>
        <taxon>Nematoda</taxon>
        <taxon>Chromadorea</taxon>
        <taxon>Rhabditida</taxon>
        <taxon>Rhabditina</taxon>
        <taxon>Rhabditomorpha</taxon>
        <taxon>Rhabditoidea</taxon>
        <taxon>Rhabditidae</taxon>
        <taxon>Peloderinae</taxon>
        <taxon>Caenorhabditis</taxon>
    </lineage>
</organism>
<dbReference type="InParanoid" id="B6IGX9"/>
<dbReference type="KEGG" id="cbr:CBG_25716"/>
<dbReference type="CTD" id="68917198"/>